<keyword evidence="1" id="KW-1133">Transmembrane helix</keyword>
<keyword evidence="1" id="KW-0472">Membrane</keyword>
<proteinExistence type="predicted"/>
<evidence type="ECO:0000313" key="2">
    <source>
        <dbReference type="EMBL" id="USQ81146.1"/>
    </source>
</evidence>
<accession>A0ABY4YWK1</accession>
<feature type="transmembrane region" description="Helical" evidence="1">
    <location>
        <begin position="69"/>
        <end position="87"/>
    </location>
</feature>
<feature type="transmembrane region" description="Helical" evidence="1">
    <location>
        <begin position="126"/>
        <end position="143"/>
    </location>
</feature>
<feature type="transmembrane region" description="Helical" evidence="1">
    <location>
        <begin position="99"/>
        <end position="120"/>
    </location>
</feature>
<dbReference type="Proteomes" id="UP001056455">
    <property type="component" value="Chromosome"/>
</dbReference>
<keyword evidence="3" id="KW-1185">Reference proteome</keyword>
<reference evidence="2" key="1">
    <citation type="submission" date="2022-06" db="EMBL/GenBank/DDBJ databases">
        <title>Ornithinimicrobium HY1793.</title>
        <authorList>
            <person name="Huang Y."/>
        </authorList>
    </citation>
    <scope>NUCLEOTIDE SEQUENCE</scope>
    <source>
        <strain evidence="2">HY1793</strain>
    </source>
</reference>
<organism evidence="2 3">
    <name type="scientific">Ornithinimicrobium faecis</name>
    <dbReference type="NCBI Taxonomy" id="2934158"/>
    <lineage>
        <taxon>Bacteria</taxon>
        <taxon>Bacillati</taxon>
        <taxon>Actinomycetota</taxon>
        <taxon>Actinomycetes</taxon>
        <taxon>Micrococcales</taxon>
        <taxon>Ornithinimicrobiaceae</taxon>
        <taxon>Ornithinimicrobium</taxon>
    </lineage>
</organism>
<protein>
    <submittedName>
        <fullName evidence="2">Uncharacterized protein</fullName>
    </submittedName>
</protein>
<keyword evidence="1" id="KW-0812">Transmembrane</keyword>
<dbReference type="EMBL" id="CP099489">
    <property type="protein sequence ID" value="USQ81146.1"/>
    <property type="molecule type" value="Genomic_DNA"/>
</dbReference>
<gene>
    <name evidence="2" type="ORF">NF556_05740</name>
</gene>
<dbReference type="RefSeq" id="WP_252594530.1">
    <property type="nucleotide sequence ID" value="NZ_CP099489.1"/>
</dbReference>
<evidence type="ECO:0000313" key="3">
    <source>
        <dbReference type="Proteomes" id="UP001056455"/>
    </source>
</evidence>
<sequence>MASDAANTPDRPDAADILDELDGARTRLAQRLVTPWWFKALSSLIVALLFIGVGMTFDNFPFGSDSTGTLLVAVSVAAAPTVLLWLLRHVTGASVDRYQGAWTGASLALIGLLVACMAIQSLLNVPWAFLAGAGAGFVLTYVLEMRTDARLRRGELPARVVESRA</sequence>
<evidence type="ECO:0000256" key="1">
    <source>
        <dbReference type="SAM" id="Phobius"/>
    </source>
</evidence>
<feature type="transmembrane region" description="Helical" evidence="1">
    <location>
        <begin position="36"/>
        <end position="57"/>
    </location>
</feature>
<name>A0ABY4YWK1_9MICO</name>